<accession>A0A1I7WX39</accession>
<dbReference type="AlphaFoldDB" id="A0A1I7WX39"/>
<reference evidence="3" key="1">
    <citation type="submission" date="2016-11" db="UniProtKB">
        <authorList>
            <consortium name="WormBaseParasite"/>
        </authorList>
    </citation>
    <scope>IDENTIFICATION</scope>
</reference>
<keyword evidence="1" id="KW-0812">Transmembrane</keyword>
<dbReference type="Proteomes" id="UP000095283">
    <property type="component" value="Unplaced"/>
</dbReference>
<evidence type="ECO:0000256" key="1">
    <source>
        <dbReference type="SAM" id="Phobius"/>
    </source>
</evidence>
<protein>
    <submittedName>
        <fullName evidence="3">LORF12</fullName>
    </submittedName>
</protein>
<keyword evidence="2" id="KW-1185">Reference proteome</keyword>
<evidence type="ECO:0000313" key="2">
    <source>
        <dbReference type="Proteomes" id="UP000095283"/>
    </source>
</evidence>
<name>A0A1I7WX39_HETBA</name>
<dbReference type="WBParaSite" id="Hba_09731">
    <property type="protein sequence ID" value="Hba_09731"/>
    <property type="gene ID" value="Hba_09731"/>
</dbReference>
<evidence type="ECO:0000313" key="3">
    <source>
        <dbReference type="WBParaSite" id="Hba_09731"/>
    </source>
</evidence>
<sequence>MQNGVAEKVEMERTVNVEVDMVDDMISDDNITDQPPPSLPEEAMEVNVQVDNDTIELPDPQKKCIFNLIDYKNLIRNLLSSVLLLLLLLLLLLVLLLVSVTSVYRILSTIFIQIIHRRIMII</sequence>
<keyword evidence="1" id="KW-0472">Membrane</keyword>
<feature type="transmembrane region" description="Helical" evidence="1">
    <location>
        <begin position="82"/>
        <end position="107"/>
    </location>
</feature>
<organism evidence="2 3">
    <name type="scientific">Heterorhabditis bacteriophora</name>
    <name type="common">Entomopathogenic nematode worm</name>
    <dbReference type="NCBI Taxonomy" id="37862"/>
    <lineage>
        <taxon>Eukaryota</taxon>
        <taxon>Metazoa</taxon>
        <taxon>Ecdysozoa</taxon>
        <taxon>Nematoda</taxon>
        <taxon>Chromadorea</taxon>
        <taxon>Rhabditida</taxon>
        <taxon>Rhabditina</taxon>
        <taxon>Rhabditomorpha</taxon>
        <taxon>Strongyloidea</taxon>
        <taxon>Heterorhabditidae</taxon>
        <taxon>Heterorhabditis</taxon>
    </lineage>
</organism>
<keyword evidence="1" id="KW-1133">Transmembrane helix</keyword>
<proteinExistence type="predicted"/>